<dbReference type="InterPro" id="IPR001314">
    <property type="entry name" value="Peptidase_S1A"/>
</dbReference>
<reference evidence="5 6" key="1">
    <citation type="journal article" date="2007" name="Nature">
        <title>Evolution of genes and genomes on the Drosophila phylogeny.</title>
        <authorList>
            <consortium name="Drosophila 12 Genomes Consortium"/>
            <person name="Clark A.G."/>
            <person name="Eisen M.B."/>
            <person name="Smith D.R."/>
            <person name="Bergman C.M."/>
            <person name="Oliver B."/>
            <person name="Markow T.A."/>
            <person name="Kaufman T.C."/>
            <person name="Kellis M."/>
            <person name="Gelbart W."/>
            <person name="Iyer V.N."/>
            <person name="Pollard D.A."/>
            <person name="Sackton T.B."/>
            <person name="Larracuente A.M."/>
            <person name="Singh N.D."/>
            <person name="Abad J.P."/>
            <person name="Abt D.N."/>
            <person name="Adryan B."/>
            <person name="Aguade M."/>
            <person name="Akashi H."/>
            <person name="Anderson W.W."/>
            <person name="Aquadro C.F."/>
            <person name="Ardell D.H."/>
            <person name="Arguello R."/>
            <person name="Artieri C.G."/>
            <person name="Barbash D.A."/>
            <person name="Barker D."/>
            <person name="Barsanti P."/>
            <person name="Batterham P."/>
            <person name="Batzoglou S."/>
            <person name="Begun D."/>
            <person name="Bhutkar A."/>
            <person name="Blanco E."/>
            <person name="Bosak S.A."/>
            <person name="Bradley R.K."/>
            <person name="Brand A.D."/>
            <person name="Brent M.R."/>
            <person name="Brooks A.N."/>
            <person name="Brown R.H."/>
            <person name="Butlin R.K."/>
            <person name="Caggese C."/>
            <person name="Calvi B.R."/>
            <person name="Bernardo de Carvalho A."/>
            <person name="Caspi A."/>
            <person name="Castrezana S."/>
            <person name="Celniker S.E."/>
            <person name="Chang J.L."/>
            <person name="Chapple C."/>
            <person name="Chatterji S."/>
            <person name="Chinwalla A."/>
            <person name="Civetta A."/>
            <person name="Clifton S.W."/>
            <person name="Comeron J.M."/>
            <person name="Costello J.C."/>
            <person name="Coyne J.A."/>
            <person name="Daub J."/>
            <person name="David R.G."/>
            <person name="Delcher A.L."/>
            <person name="Delehaunty K."/>
            <person name="Do C.B."/>
            <person name="Ebling H."/>
            <person name="Edwards K."/>
            <person name="Eickbush T."/>
            <person name="Evans J.D."/>
            <person name="Filipski A."/>
            <person name="Findeiss S."/>
            <person name="Freyhult E."/>
            <person name="Fulton L."/>
            <person name="Fulton R."/>
            <person name="Garcia A.C."/>
            <person name="Gardiner A."/>
            <person name="Garfield D.A."/>
            <person name="Garvin B.E."/>
            <person name="Gibson G."/>
            <person name="Gilbert D."/>
            <person name="Gnerre S."/>
            <person name="Godfrey J."/>
            <person name="Good R."/>
            <person name="Gotea V."/>
            <person name="Gravely B."/>
            <person name="Greenberg A.J."/>
            <person name="Griffiths-Jones S."/>
            <person name="Gross S."/>
            <person name="Guigo R."/>
            <person name="Gustafson E.A."/>
            <person name="Haerty W."/>
            <person name="Hahn M.W."/>
            <person name="Halligan D.L."/>
            <person name="Halpern A.L."/>
            <person name="Halter G.M."/>
            <person name="Han M.V."/>
            <person name="Heger A."/>
            <person name="Hillier L."/>
            <person name="Hinrichs A.S."/>
            <person name="Holmes I."/>
            <person name="Hoskins R.A."/>
            <person name="Hubisz M.J."/>
            <person name="Hultmark D."/>
            <person name="Huntley M.A."/>
            <person name="Jaffe D.B."/>
            <person name="Jagadeeshan S."/>
            <person name="Jeck W.R."/>
            <person name="Johnson J."/>
            <person name="Jones C.D."/>
            <person name="Jordan W.C."/>
            <person name="Karpen G.H."/>
            <person name="Kataoka E."/>
            <person name="Keightley P.D."/>
            <person name="Kheradpour P."/>
            <person name="Kirkness E.F."/>
            <person name="Koerich L.B."/>
            <person name="Kristiansen K."/>
            <person name="Kudrna D."/>
            <person name="Kulathinal R.J."/>
            <person name="Kumar S."/>
            <person name="Kwok R."/>
            <person name="Lander E."/>
            <person name="Langley C.H."/>
            <person name="Lapoint R."/>
            <person name="Lazzaro B.P."/>
            <person name="Lee S.J."/>
            <person name="Levesque L."/>
            <person name="Li R."/>
            <person name="Lin C.F."/>
            <person name="Lin M.F."/>
            <person name="Lindblad-Toh K."/>
            <person name="Llopart A."/>
            <person name="Long M."/>
            <person name="Low L."/>
            <person name="Lozovsky E."/>
            <person name="Lu J."/>
            <person name="Luo M."/>
            <person name="Machado C.A."/>
            <person name="Makalowski W."/>
            <person name="Marzo M."/>
            <person name="Matsuda M."/>
            <person name="Matzkin L."/>
            <person name="McAllister B."/>
            <person name="McBride C.S."/>
            <person name="McKernan B."/>
            <person name="McKernan K."/>
            <person name="Mendez-Lago M."/>
            <person name="Minx P."/>
            <person name="Mollenhauer M.U."/>
            <person name="Montooth K."/>
            <person name="Mount S.M."/>
            <person name="Mu X."/>
            <person name="Myers E."/>
            <person name="Negre B."/>
            <person name="Newfeld S."/>
            <person name="Nielsen R."/>
            <person name="Noor M.A."/>
            <person name="O'Grady P."/>
            <person name="Pachter L."/>
            <person name="Papaceit M."/>
            <person name="Parisi M.J."/>
            <person name="Parisi M."/>
            <person name="Parts L."/>
            <person name="Pedersen J.S."/>
            <person name="Pesole G."/>
            <person name="Phillippy A.M."/>
            <person name="Ponting C.P."/>
            <person name="Pop M."/>
            <person name="Porcelli D."/>
            <person name="Powell J.R."/>
            <person name="Prohaska S."/>
            <person name="Pruitt K."/>
            <person name="Puig M."/>
            <person name="Quesneville H."/>
            <person name="Ram K.R."/>
            <person name="Rand D."/>
            <person name="Rasmussen M.D."/>
            <person name="Reed L.K."/>
            <person name="Reenan R."/>
            <person name="Reily A."/>
            <person name="Remington K.A."/>
            <person name="Rieger T.T."/>
            <person name="Ritchie M.G."/>
            <person name="Robin C."/>
            <person name="Rogers Y.H."/>
            <person name="Rohde C."/>
            <person name="Rozas J."/>
            <person name="Rubenfield M.J."/>
            <person name="Ruiz A."/>
            <person name="Russo S."/>
            <person name="Salzberg S.L."/>
            <person name="Sanchez-Gracia A."/>
            <person name="Saranga D.J."/>
            <person name="Sato H."/>
            <person name="Schaeffer S.W."/>
            <person name="Schatz M.C."/>
            <person name="Schlenke T."/>
            <person name="Schwartz R."/>
            <person name="Segarra C."/>
            <person name="Singh R.S."/>
            <person name="Sirot L."/>
            <person name="Sirota M."/>
            <person name="Sisneros N.B."/>
            <person name="Smith C.D."/>
            <person name="Smith T.F."/>
            <person name="Spieth J."/>
            <person name="Stage D.E."/>
            <person name="Stark A."/>
            <person name="Stephan W."/>
            <person name="Strausberg R.L."/>
            <person name="Strempel S."/>
            <person name="Sturgill D."/>
            <person name="Sutton G."/>
            <person name="Sutton G.G."/>
            <person name="Tao W."/>
            <person name="Teichmann S."/>
            <person name="Tobari Y.N."/>
            <person name="Tomimura Y."/>
            <person name="Tsolas J.M."/>
            <person name="Valente V.L."/>
            <person name="Venter E."/>
            <person name="Venter J.C."/>
            <person name="Vicario S."/>
            <person name="Vieira F.G."/>
            <person name="Vilella A.J."/>
            <person name="Villasante A."/>
            <person name="Walenz B."/>
            <person name="Wang J."/>
            <person name="Wasserman M."/>
            <person name="Watts T."/>
            <person name="Wilson D."/>
            <person name="Wilson R.K."/>
            <person name="Wing R.A."/>
            <person name="Wolfner M.F."/>
            <person name="Wong A."/>
            <person name="Wong G.K."/>
            <person name="Wu C.I."/>
            <person name="Wu G."/>
            <person name="Yamamoto D."/>
            <person name="Yang H.P."/>
            <person name="Yang S.P."/>
            <person name="Yorke J.A."/>
            <person name="Yoshida K."/>
            <person name="Zdobnov E."/>
            <person name="Zhang P."/>
            <person name="Zhang Y."/>
            <person name="Zimin A.V."/>
            <person name="Baldwin J."/>
            <person name="Abdouelleil A."/>
            <person name="Abdulkadir J."/>
            <person name="Abebe A."/>
            <person name="Abera B."/>
            <person name="Abreu J."/>
            <person name="Acer S.C."/>
            <person name="Aftuck L."/>
            <person name="Alexander A."/>
            <person name="An P."/>
            <person name="Anderson E."/>
            <person name="Anderson S."/>
            <person name="Arachi H."/>
            <person name="Azer M."/>
            <person name="Bachantsang P."/>
            <person name="Barry A."/>
            <person name="Bayul T."/>
            <person name="Berlin A."/>
            <person name="Bessette D."/>
            <person name="Bloom T."/>
            <person name="Blye J."/>
            <person name="Boguslavskiy L."/>
            <person name="Bonnet C."/>
            <person name="Boukhgalter B."/>
            <person name="Bourzgui I."/>
            <person name="Brown A."/>
            <person name="Cahill P."/>
            <person name="Channer S."/>
            <person name="Cheshatsang Y."/>
            <person name="Chuda L."/>
            <person name="Citroen M."/>
            <person name="Collymore A."/>
            <person name="Cooke P."/>
            <person name="Costello M."/>
            <person name="D'Aco K."/>
            <person name="Daza R."/>
            <person name="De Haan G."/>
            <person name="DeGray S."/>
            <person name="DeMaso C."/>
            <person name="Dhargay N."/>
            <person name="Dooley K."/>
            <person name="Dooley E."/>
            <person name="Doricent M."/>
            <person name="Dorje P."/>
            <person name="Dorjee K."/>
            <person name="Dupes A."/>
            <person name="Elong R."/>
            <person name="Falk J."/>
            <person name="Farina A."/>
            <person name="Faro S."/>
            <person name="Ferguson D."/>
            <person name="Fisher S."/>
            <person name="Foley C.D."/>
            <person name="Franke A."/>
            <person name="Friedrich D."/>
            <person name="Gadbois L."/>
            <person name="Gearin G."/>
            <person name="Gearin C.R."/>
            <person name="Giannoukos G."/>
            <person name="Goode T."/>
            <person name="Graham J."/>
            <person name="Grandbois E."/>
            <person name="Grewal S."/>
            <person name="Gyaltsen K."/>
            <person name="Hafez N."/>
            <person name="Hagos B."/>
            <person name="Hall J."/>
            <person name="Henson C."/>
            <person name="Hollinger A."/>
            <person name="Honan T."/>
            <person name="Huard M.D."/>
            <person name="Hughes L."/>
            <person name="Hurhula B."/>
            <person name="Husby M.E."/>
            <person name="Kamat A."/>
            <person name="Kanga B."/>
            <person name="Kashin S."/>
            <person name="Khazanovich D."/>
            <person name="Kisner P."/>
            <person name="Lance K."/>
            <person name="Lara M."/>
            <person name="Lee W."/>
            <person name="Lennon N."/>
            <person name="Letendre F."/>
            <person name="LeVine R."/>
            <person name="Lipovsky A."/>
            <person name="Liu X."/>
            <person name="Liu J."/>
            <person name="Liu S."/>
            <person name="Lokyitsang T."/>
            <person name="Lokyitsang Y."/>
            <person name="Lubonja R."/>
            <person name="Lui A."/>
            <person name="MacDonald P."/>
            <person name="Magnisalis V."/>
            <person name="Maru K."/>
            <person name="Matthews C."/>
            <person name="McCusker W."/>
            <person name="McDonough S."/>
            <person name="Mehta T."/>
            <person name="Meldrim J."/>
            <person name="Meneus L."/>
            <person name="Mihai O."/>
            <person name="Mihalev A."/>
            <person name="Mihova T."/>
            <person name="Mittelman R."/>
            <person name="Mlenga V."/>
            <person name="Montmayeur A."/>
            <person name="Mulrain L."/>
            <person name="Navidi A."/>
            <person name="Naylor J."/>
            <person name="Negash T."/>
            <person name="Nguyen T."/>
            <person name="Nguyen N."/>
            <person name="Nicol R."/>
            <person name="Norbu C."/>
            <person name="Norbu N."/>
            <person name="Novod N."/>
            <person name="O'Neill B."/>
            <person name="Osman S."/>
            <person name="Markiewicz E."/>
            <person name="Oyono O.L."/>
            <person name="Patti C."/>
            <person name="Phunkhang P."/>
            <person name="Pierre F."/>
            <person name="Priest M."/>
            <person name="Raghuraman S."/>
            <person name="Rege F."/>
            <person name="Reyes R."/>
            <person name="Rise C."/>
            <person name="Rogov P."/>
            <person name="Ross K."/>
            <person name="Ryan E."/>
            <person name="Settipalli S."/>
            <person name="Shea T."/>
            <person name="Sherpa N."/>
            <person name="Shi L."/>
            <person name="Shih D."/>
            <person name="Sparrow T."/>
            <person name="Spaulding J."/>
            <person name="Stalker J."/>
            <person name="Stange-Thomann N."/>
            <person name="Stavropoulos S."/>
            <person name="Stone C."/>
            <person name="Strader C."/>
            <person name="Tesfaye S."/>
            <person name="Thomson T."/>
            <person name="Thoulutsang Y."/>
            <person name="Thoulutsang D."/>
            <person name="Topham K."/>
            <person name="Topping I."/>
            <person name="Tsamla T."/>
            <person name="Vassiliev H."/>
            <person name="Vo A."/>
            <person name="Wangchuk T."/>
            <person name="Wangdi T."/>
            <person name="Weiand M."/>
            <person name="Wilkinson J."/>
            <person name="Wilson A."/>
            <person name="Yadav S."/>
            <person name="Young G."/>
            <person name="Yu Q."/>
            <person name="Zembek L."/>
            <person name="Zhong D."/>
            <person name="Zimmer A."/>
            <person name="Zwirko Z."/>
            <person name="Jaffe D.B."/>
            <person name="Alvarez P."/>
            <person name="Brockman W."/>
            <person name="Butler J."/>
            <person name="Chin C."/>
            <person name="Gnerre S."/>
            <person name="Grabherr M."/>
            <person name="Kleber M."/>
            <person name="Mauceli E."/>
            <person name="MacCallum I."/>
        </authorList>
    </citation>
    <scope>NUCLEOTIDE SEQUENCE [LARGE SCALE GENOMIC DNA]</scope>
    <source>
        <strain evidence="6">Tai18E2 / Tucson 14021-0261.01</strain>
    </source>
</reference>
<dbReference type="GO" id="GO:0006508">
    <property type="term" value="P:proteolysis"/>
    <property type="evidence" value="ECO:0007669"/>
    <property type="project" value="InterPro"/>
</dbReference>
<feature type="chain" id="PRO_5002817693" description="Peptidase S1 domain-containing protein" evidence="3">
    <location>
        <begin position="19"/>
        <end position="337"/>
    </location>
</feature>
<dbReference type="HOGENOM" id="CLU_006842_0_3_1"/>
<keyword evidence="5" id="KW-0378">Hydrolase</keyword>
<dbReference type="PANTHER" id="PTHR24256">
    <property type="entry name" value="TRYPTASE-RELATED"/>
    <property type="match status" value="1"/>
</dbReference>
<evidence type="ECO:0000256" key="1">
    <source>
        <dbReference type="ARBA" id="ARBA00023157"/>
    </source>
</evidence>
<keyword evidence="6" id="KW-1185">Reference proteome</keyword>
<dbReference type="Proteomes" id="UP000002282">
    <property type="component" value="Chromosome 2L"/>
</dbReference>
<dbReference type="InterPro" id="IPR051487">
    <property type="entry name" value="Ser/Thr_Proteases_Immune/Dev"/>
</dbReference>
<dbReference type="KEGG" id="dya:Dyak_GE14999"/>
<dbReference type="eggNOG" id="KOG3627">
    <property type="taxonomic scope" value="Eukaryota"/>
</dbReference>
<protein>
    <recommendedName>
        <fullName evidence="4">Peptidase S1 domain-containing protein</fullName>
    </recommendedName>
</protein>
<dbReference type="PhylomeDB" id="B4NX95"/>
<gene>
    <name evidence="5" type="primary">Dyak\GE14999</name>
    <name evidence="5" type="synonym">dyak_GLEANR_1601</name>
    <name evidence="5" type="synonym">GE14999</name>
    <name evidence="5" type="ORF">Dyak_GE14999</name>
</gene>
<dbReference type="EMBL" id="CM000157">
    <property type="protein sequence ID" value="EDW87452.1"/>
    <property type="molecule type" value="Genomic_DNA"/>
</dbReference>
<comment type="similarity">
    <text evidence="2">Belongs to the peptidase S1 family. CLIP subfamily.</text>
</comment>
<sequence length="337" mass="36776">MWRGVILISCCLWTVSEAGAPCGLQMECVPKGLCKSGAWNQNLCQNSETCCHTSQMLVVGAPINCGRSNPNGLDPTAAVAADQAKPNQFPWTVALMQNMIDFFGAGTLVTENVVITAAHLVQDKTINDFVILGGAWDINQLYSKTIRLRTAARIVVHPGFSNITGINNIALIVLAISYEITPHIAPICWPTPGVSFDRERCLVAGWGKQNPLAKSYSHKQKRIELPVVSRSTCELLLRRTALGRNFQLDPSLLCAGGEKGRDACRGDGGSPLMCPILGQPTLYEFAGIVNGGLSCGQQNVPALYTNISHMRPWIEKQLNDELNKPYKTFPIYDISYD</sequence>
<keyword evidence="1" id="KW-1015">Disulfide bond</keyword>
<dbReference type="PROSITE" id="PS50240">
    <property type="entry name" value="TRYPSIN_DOM"/>
    <property type="match status" value="1"/>
</dbReference>
<dbReference type="Gene3D" id="2.40.10.10">
    <property type="entry name" value="Trypsin-like serine proteases"/>
    <property type="match status" value="2"/>
</dbReference>
<dbReference type="AlphaFoldDB" id="B4NX95"/>
<dbReference type="OMA" id="PYKTFPI"/>
<dbReference type="GO" id="GO:0004252">
    <property type="term" value="F:serine-type endopeptidase activity"/>
    <property type="evidence" value="ECO:0007669"/>
    <property type="project" value="InterPro"/>
</dbReference>
<evidence type="ECO:0000259" key="4">
    <source>
        <dbReference type="PROSITE" id="PS50240"/>
    </source>
</evidence>
<evidence type="ECO:0000256" key="3">
    <source>
        <dbReference type="SAM" id="SignalP"/>
    </source>
</evidence>
<dbReference type="OrthoDB" id="6261922at2759"/>
<evidence type="ECO:0000313" key="5">
    <source>
        <dbReference type="EMBL" id="EDW87452.1"/>
    </source>
</evidence>
<proteinExistence type="inferred from homology"/>
<name>B4NX95_DROYA</name>
<dbReference type="PRINTS" id="PR00722">
    <property type="entry name" value="CHYMOTRYPSIN"/>
</dbReference>
<feature type="signal peptide" evidence="3">
    <location>
        <begin position="1"/>
        <end position="18"/>
    </location>
</feature>
<dbReference type="Pfam" id="PF00089">
    <property type="entry name" value="Trypsin"/>
    <property type="match status" value="1"/>
</dbReference>
<keyword evidence="3" id="KW-0732">Signal</keyword>
<dbReference type="SMART" id="SM00020">
    <property type="entry name" value="Tryp_SPc"/>
    <property type="match status" value="1"/>
</dbReference>
<evidence type="ECO:0000256" key="2">
    <source>
        <dbReference type="ARBA" id="ARBA00024195"/>
    </source>
</evidence>
<dbReference type="SMR" id="B4NX95"/>
<accession>B4NX95</accession>
<dbReference type="InterPro" id="IPR001254">
    <property type="entry name" value="Trypsin_dom"/>
</dbReference>
<dbReference type="CDD" id="cd00190">
    <property type="entry name" value="Tryp_SPc"/>
    <property type="match status" value="1"/>
</dbReference>
<dbReference type="InterPro" id="IPR043504">
    <property type="entry name" value="Peptidase_S1_PA_chymotrypsin"/>
</dbReference>
<reference evidence="5 6" key="2">
    <citation type="journal article" date="2007" name="PLoS Biol.">
        <title>Principles of genome evolution in the Drosophila melanogaster species group.</title>
        <authorList>
            <person name="Ranz J.M."/>
            <person name="Maurin D."/>
            <person name="Chan Y.S."/>
            <person name="von Grotthuss M."/>
            <person name="Hillier L.W."/>
            <person name="Roote J."/>
            <person name="Ashburner M."/>
            <person name="Bergman C.M."/>
        </authorList>
    </citation>
    <scope>NUCLEOTIDE SEQUENCE [LARGE SCALE GENOMIC DNA]</scope>
    <source>
        <strain evidence="6">Tai18E2 / Tucson 14021-0261.01</strain>
    </source>
</reference>
<dbReference type="SUPFAM" id="SSF50494">
    <property type="entry name" value="Trypsin-like serine proteases"/>
    <property type="match status" value="1"/>
</dbReference>
<dbReference type="InterPro" id="IPR009003">
    <property type="entry name" value="Peptidase_S1_PA"/>
</dbReference>
<evidence type="ECO:0000313" key="6">
    <source>
        <dbReference type="Proteomes" id="UP000002282"/>
    </source>
</evidence>
<feature type="domain" description="Peptidase S1" evidence="4">
    <location>
        <begin position="58"/>
        <end position="319"/>
    </location>
</feature>
<organism evidence="5 6">
    <name type="scientific">Drosophila yakuba</name>
    <name type="common">Fruit fly</name>
    <dbReference type="NCBI Taxonomy" id="7245"/>
    <lineage>
        <taxon>Eukaryota</taxon>
        <taxon>Metazoa</taxon>
        <taxon>Ecdysozoa</taxon>
        <taxon>Arthropoda</taxon>
        <taxon>Hexapoda</taxon>
        <taxon>Insecta</taxon>
        <taxon>Pterygota</taxon>
        <taxon>Neoptera</taxon>
        <taxon>Endopterygota</taxon>
        <taxon>Diptera</taxon>
        <taxon>Brachycera</taxon>
        <taxon>Muscomorpha</taxon>
        <taxon>Ephydroidea</taxon>
        <taxon>Drosophilidae</taxon>
        <taxon>Drosophila</taxon>
        <taxon>Sophophora</taxon>
    </lineage>
</organism>